<name>A0A5J4VWJ3_9EUKA</name>
<organism evidence="1 2">
    <name type="scientific">Streblomastix strix</name>
    <dbReference type="NCBI Taxonomy" id="222440"/>
    <lineage>
        <taxon>Eukaryota</taxon>
        <taxon>Metamonada</taxon>
        <taxon>Preaxostyla</taxon>
        <taxon>Oxymonadida</taxon>
        <taxon>Streblomastigidae</taxon>
        <taxon>Streblomastix</taxon>
    </lineage>
</organism>
<comment type="caution">
    <text evidence="1">The sequence shown here is derived from an EMBL/GenBank/DDBJ whole genome shotgun (WGS) entry which is preliminary data.</text>
</comment>
<evidence type="ECO:0000313" key="1">
    <source>
        <dbReference type="EMBL" id="KAA6387007.1"/>
    </source>
</evidence>
<gene>
    <name evidence="1" type="ORF">EZS28_017465</name>
</gene>
<dbReference type="OrthoDB" id="6083831at2759"/>
<proteinExistence type="predicted"/>
<protein>
    <submittedName>
        <fullName evidence="1">Uncharacterized protein</fullName>
    </submittedName>
</protein>
<dbReference type="EMBL" id="SNRW01004558">
    <property type="protein sequence ID" value="KAA6387007.1"/>
    <property type="molecule type" value="Genomic_DNA"/>
</dbReference>
<reference evidence="1 2" key="1">
    <citation type="submission" date="2019-03" db="EMBL/GenBank/DDBJ databases">
        <title>Single cell metagenomics reveals metabolic interactions within the superorganism composed of flagellate Streblomastix strix and complex community of Bacteroidetes bacteria on its surface.</title>
        <authorList>
            <person name="Treitli S.C."/>
            <person name="Kolisko M."/>
            <person name="Husnik F."/>
            <person name="Keeling P."/>
            <person name="Hampl V."/>
        </authorList>
    </citation>
    <scope>NUCLEOTIDE SEQUENCE [LARGE SCALE GENOMIC DNA]</scope>
    <source>
        <strain evidence="1">ST1C</strain>
    </source>
</reference>
<sequence length="271" mass="31635">MQPALTRVRFVLQLRARRTFGHDRWAVVAIVIGDDVLEPQKGKSIGQNLWKLKYDLQIQSCAAYAIADANMIYAEHLQSIILFIAQHNLEWNPRIMGQLIQSLNVVEQNENSILEMVIGRGIGLDRSDTKGTRVESYLISEHTQAKMDQSDIPYTLRIDRQIAQENRLFTKNFNLIQALLTKEDLSVIKQCALALDKPLVAYYDDLIFISQNQQELIQKTNYIIIKILENFWWKINRDKPTLIPTKQIEYLIWFLETEKDQLFIIEIMTKK</sequence>
<dbReference type="Proteomes" id="UP000324800">
    <property type="component" value="Unassembled WGS sequence"/>
</dbReference>
<accession>A0A5J4VWJ3</accession>
<evidence type="ECO:0000313" key="2">
    <source>
        <dbReference type="Proteomes" id="UP000324800"/>
    </source>
</evidence>
<dbReference type="AlphaFoldDB" id="A0A5J4VWJ3"/>